<evidence type="ECO:0000313" key="3">
    <source>
        <dbReference type="Proteomes" id="UP001058381"/>
    </source>
</evidence>
<evidence type="ECO:0000313" key="2">
    <source>
        <dbReference type="EMBL" id="UXA67356.1"/>
    </source>
</evidence>
<reference evidence="2" key="1">
    <citation type="submission" date="2022-04" db="EMBL/GenBank/DDBJ databases">
        <title>Xanthomonas prunicola pv. tritici, a pathogen causing a previously unreported foliar disease of wheat.</title>
        <authorList>
            <person name="Clavijo F."/>
            <person name="Curland R.D."/>
            <person name="Dill-Macky R."/>
            <person name="Pereyra S."/>
            <person name="Roman-Reyna V."/>
            <person name="Siri M.I."/>
        </authorList>
    </citation>
    <scope>NUCLEOTIDE SEQUENCE</scope>
    <source>
        <strain evidence="2">CIX249</strain>
    </source>
</reference>
<dbReference type="EMBL" id="CP096142">
    <property type="protein sequence ID" value="UXA67356.1"/>
    <property type="molecule type" value="Genomic_DNA"/>
</dbReference>
<protein>
    <submittedName>
        <fullName evidence="2">Uncharacterized protein</fullName>
    </submittedName>
</protein>
<dbReference type="RefSeq" id="WP_252164596.1">
    <property type="nucleotide sequence ID" value="NZ_CP094827.1"/>
</dbReference>
<dbReference type="GeneID" id="75151814"/>
<dbReference type="AlphaFoldDB" id="A0A9Q9J2D5"/>
<organism evidence="2 3">
    <name type="scientific">Xanthomonas prunicola</name>
    <dbReference type="NCBI Taxonomy" id="2053930"/>
    <lineage>
        <taxon>Bacteria</taxon>
        <taxon>Pseudomonadati</taxon>
        <taxon>Pseudomonadota</taxon>
        <taxon>Gammaproteobacteria</taxon>
        <taxon>Lysobacterales</taxon>
        <taxon>Lysobacteraceae</taxon>
        <taxon>Xanthomonas</taxon>
    </lineage>
</organism>
<sequence length="70" mass="7716">MVEQAFVRRDLALDWLPQHFHSTLLGGQPAVPNPYTARGLHDTLTRAILAKTENQVTQPTPSQAVPGLSR</sequence>
<accession>A0A9Q9J2D5</accession>
<proteinExistence type="predicted"/>
<feature type="compositionally biased region" description="Polar residues" evidence="1">
    <location>
        <begin position="52"/>
        <end position="63"/>
    </location>
</feature>
<gene>
    <name evidence="2" type="ORF">M0D43_10630</name>
</gene>
<feature type="region of interest" description="Disordered" evidence="1">
    <location>
        <begin position="51"/>
        <end position="70"/>
    </location>
</feature>
<dbReference type="Proteomes" id="UP001058381">
    <property type="component" value="Chromosome"/>
</dbReference>
<name>A0A9Q9J2D5_9XANT</name>
<evidence type="ECO:0000256" key="1">
    <source>
        <dbReference type="SAM" id="MobiDB-lite"/>
    </source>
</evidence>